<organism evidence="1 2">
    <name type="scientific">Desulfonema magnum</name>
    <dbReference type="NCBI Taxonomy" id="45655"/>
    <lineage>
        <taxon>Bacteria</taxon>
        <taxon>Pseudomonadati</taxon>
        <taxon>Thermodesulfobacteriota</taxon>
        <taxon>Desulfobacteria</taxon>
        <taxon>Desulfobacterales</taxon>
        <taxon>Desulfococcaceae</taxon>
        <taxon>Desulfonema</taxon>
    </lineage>
</organism>
<evidence type="ECO:0000313" key="2">
    <source>
        <dbReference type="Proteomes" id="UP000663722"/>
    </source>
</evidence>
<proteinExistence type="predicted"/>
<dbReference type="Proteomes" id="UP000663722">
    <property type="component" value="Chromosome"/>
</dbReference>
<evidence type="ECO:0000313" key="1">
    <source>
        <dbReference type="EMBL" id="QTA87567.1"/>
    </source>
</evidence>
<gene>
    <name evidence="1" type="ORF">dnm_036010</name>
</gene>
<dbReference type="AlphaFoldDB" id="A0A975GNA8"/>
<dbReference type="EMBL" id="CP061800">
    <property type="protein sequence ID" value="QTA87567.1"/>
    <property type="molecule type" value="Genomic_DNA"/>
</dbReference>
<sequence length="46" mass="5462">MTGSTEFVRIRNFFVTRNFSVPRWLQKTDSISHIAHKSVRKKILQT</sequence>
<dbReference type="KEGG" id="dmm:dnm_036010"/>
<accession>A0A975GNA8</accession>
<reference evidence="1" key="1">
    <citation type="journal article" date="2021" name="Microb. Physiol.">
        <title>Proteogenomic Insights into the Physiology of Marine, Sulfate-Reducing, Filamentous Desulfonema limicola and Desulfonema magnum.</title>
        <authorList>
            <person name="Schnaars V."/>
            <person name="Wohlbrand L."/>
            <person name="Scheve S."/>
            <person name="Hinrichs C."/>
            <person name="Reinhardt R."/>
            <person name="Rabus R."/>
        </authorList>
    </citation>
    <scope>NUCLEOTIDE SEQUENCE</scope>
    <source>
        <strain evidence="1">4be13</strain>
    </source>
</reference>
<keyword evidence="2" id="KW-1185">Reference proteome</keyword>
<name>A0A975GNA8_9BACT</name>
<protein>
    <submittedName>
        <fullName evidence="1">Uncharacterized protein</fullName>
    </submittedName>
</protein>